<proteinExistence type="predicted"/>
<feature type="compositionally biased region" description="Low complexity" evidence="1">
    <location>
        <begin position="249"/>
        <end position="260"/>
    </location>
</feature>
<evidence type="ECO:0000313" key="3">
    <source>
        <dbReference type="EMBL" id="AUX07944.1"/>
    </source>
</evidence>
<feature type="region of interest" description="Disordered" evidence="1">
    <location>
        <begin position="355"/>
        <end position="398"/>
    </location>
</feature>
<dbReference type="Gene3D" id="2.60.40.10">
    <property type="entry name" value="Immunoglobulins"/>
    <property type="match status" value="1"/>
</dbReference>
<evidence type="ECO:0000256" key="2">
    <source>
        <dbReference type="SAM" id="Phobius"/>
    </source>
</evidence>
<accession>A0A343TFS2</accession>
<keyword evidence="4" id="KW-1185">Reference proteome</keyword>
<evidence type="ECO:0000256" key="1">
    <source>
        <dbReference type="SAM" id="MobiDB-lite"/>
    </source>
</evidence>
<reference evidence="4" key="1">
    <citation type="submission" date="2017-11" db="EMBL/GenBank/DDBJ databases">
        <title>Phenotypic and genomic properties of facultatively anaerobic sulfur-reducing natronoarchaea from hypersaline soda lakes.</title>
        <authorList>
            <person name="Sorokin D.Y."/>
            <person name="Kublanov I.V."/>
            <person name="Roman P."/>
            <person name="Sinninghe Damste J.S."/>
            <person name="Golyshin P.N."/>
            <person name="Rojo D."/>
            <person name="Ciordia S."/>
            <person name="Mena M.D.C."/>
            <person name="Ferrer M."/>
            <person name="Messina E."/>
            <person name="Smedile F."/>
            <person name="La Spada G."/>
            <person name="La Cono V."/>
            <person name="Yakimov M.M."/>
        </authorList>
    </citation>
    <scope>NUCLEOTIDE SEQUENCE [LARGE SCALE GENOMIC DNA]</scope>
    <source>
        <strain evidence="4">AArc-Sl</strain>
    </source>
</reference>
<dbReference type="InterPro" id="IPR013783">
    <property type="entry name" value="Ig-like_fold"/>
</dbReference>
<sequence length="432" mass="45469">MPETLQQAVTGLDSRRAVLLVAVLAVAAALAVPATVAADTKTNTTENETTETPEFDQQLVSVAPPEKATLGIDAPGEDPFQIEIDMGDQFHLEATVVDHDDDVRILLATGDVRAEDPDEYLSAENAGLENVAVHANELERDRPPGGLHDLRISVGNETLDHAVLEVKPIVVFDRIDEFEPDESQTIAGQADLDDGERIQVRVRSTGNGAFLLSEEAVVEDERFEATFDASNVQPGADFEVTARHDNQTVGSTTGTVVDSTAGESDDDDRTQESHGVVLVYEGDLLELEAAPDQRIAGEADLEEGESVSVRVRGESDGISFLVTNQTTVDEHGTFEVTVDLDEISPGTEFTVHVRADDDPDVQGSAPGVVVESTDGASDGGDGETDTQIDDGESDDGTLSIPGDALGGIGALVAGAGIAVLGIGLILGIGRRQ</sequence>
<dbReference type="OrthoDB" id="170334at2157"/>
<dbReference type="Proteomes" id="UP000263012">
    <property type="component" value="Chromosome"/>
</dbReference>
<gene>
    <name evidence="3" type="ORF">AArcSl_0289</name>
</gene>
<name>A0A343TFS2_9EURY</name>
<evidence type="ECO:0000313" key="4">
    <source>
        <dbReference type="Proteomes" id="UP000263012"/>
    </source>
</evidence>
<feature type="compositionally biased region" description="Acidic residues" evidence="1">
    <location>
        <begin position="380"/>
        <end position="395"/>
    </location>
</feature>
<feature type="transmembrane region" description="Helical" evidence="2">
    <location>
        <begin position="404"/>
        <end position="428"/>
    </location>
</feature>
<keyword evidence="2" id="KW-0812">Transmembrane</keyword>
<dbReference type="NCBIfam" id="NF045517">
    <property type="entry name" value="halo_surf_dom"/>
    <property type="match status" value="2"/>
</dbReference>
<protein>
    <submittedName>
        <fullName evidence="3">Cell surface glycoprotein</fullName>
    </submittedName>
</protein>
<dbReference type="EMBL" id="CP025066">
    <property type="protein sequence ID" value="AUX07944.1"/>
    <property type="molecule type" value="Genomic_DNA"/>
</dbReference>
<dbReference type="GeneID" id="37876624"/>
<keyword evidence="2" id="KW-1133">Transmembrane helix</keyword>
<organism evidence="3 4">
    <name type="scientific">Halalkaliarchaeum desulfuricum</name>
    <dbReference type="NCBI Taxonomy" id="2055893"/>
    <lineage>
        <taxon>Archaea</taxon>
        <taxon>Methanobacteriati</taxon>
        <taxon>Methanobacteriota</taxon>
        <taxon>Stenosarchaea group</taxon>
        <taxon>Halobacteria</taxon>
        <taxon>Halobacteriales</taxon>
        <taxon>Haloferacaceae</taxon>
        <taxon>Halalkaliarchaeum</taxon>
    </lineage>
</organism>
<dbReference type="AlphaFoldDB" id="A0A343TFS2"/>
<feature type="region of interest" description="Disordered" evidence="1">
    <location>
        <begin position="249"/>
        <end position="272"/>
    </location>
</feature>
<keyword evidence="2" id="KW-0472">Membrane</keyword>
<dbReference type="RefSeq" id="WP_119814013.1">
    <property type="nucleotide sequence ID" value="NZ_CP025066.1"/>
</dbReference>
<dbReference type="KEGG" id="hdf:AArcSl_0289"/>